<dbReference type="PANTHER" id="PTHR12241">
    <property type="entry name" value="TUBULIN POLYGLUTAMYLASE"/>
    <property type="match status" value="1"/>
</dbReference>
<dbReference type="Gene3D" id="3.30.470.20">
    <property type="entry name" value="ATP-grasp fold, B domain"/>
    <property type="match status" value="1"/>
</dbReference>
<organism evidence="7 8">
    <name type="scientific">Monoraphidium neglectum</name>
    <dbReference type="NCBI Taxonomy" id="145388"/>
    <lineage>
        <taxon>Eukaryota</taxon>
        <taxon>Viridiplantae</taxon>
        <taxon>Chlorophyta</taxon>
        <taxon>core chlorophytes</taxon>
        <taxon>Chlorophyceae</taxon>
        <taxon>CS clade</taxon>
        <taxon>Sphaeropleales</taxon>
        <taxon>Selenastraceae</taxon>
        <taxon>Monoraphidium</taxon>
    </lineage>
</organism>
<feature type="region of interest" description="Disordered" evidence="6">
    <location>
        <begin position="271"/>
        <end position="327"/>
    </location>
</feature>
<dbReference type="GO" id="GO:0005524">
    <property type="term" value="F:ATP binding"/>
    <property type="evidence" value="ECO:0007669"/>
    <property type="project" value="UniProtKB-KW"/>
</dbReference>
<feature type="region of interest" description="Disordered" evidence="6">
    <location>
        <begin position="1"/>
        <end position="58"/>
    </location>
</feature>
<protein>
    <recommendedName>
        <fullName evidence="4">Tubulin--tyrosine ligase-like protein 5</fullName>
    </recommendedName>
</protein>
<feature type="compositionally biased region" description="Low complexity" evidence="6">
    <location>
        <begin position="274"/>
        <end position="287"/>
    </location>
</feature>
<dbReference type="RefSeq" id="XP_013904532.1">
    <property type="nucleotide sequence ID" value="XM_014049078.1"/>
</dbReference>
<keyword evidence="3" id="KW-0067">ATP-binding</keyword>
<dbReference type="GO" id="GO:0070740">
    <property type="term" value="F:tubulin-glutamic acid ligase activity"/>
    <property type="evidence" value="ECO:0007669"/>
    <property type="project" value="TreeGrafter"/>
</dbReference>
<keyword evidence="8" id="KW-1185">Reference proteome</keyword>
<keyword evidence="1" id="KW-0436">Ligase</keyword>
<evidence type="ECO:0000256" key="1">
    <source>
        <dbReference type="ARBA" id="ARBA00022598"/>
    </source>
</evidence>
<evidence type="ECO:0000256" key="5">
    <source>
        <dbReference type="ARBA" id="ARBA00049274"/>
    </source>
</evidence>
<dbReference type="AlphaFoldDB" id="A0A0D2K4W8"/>
<proteinExistence type="predicted"/>
<evidence type="ECO:0000256" key="3">
    <source>
        <dbReference type="ARBA" id="ARBA00022840"/>
    </source>
</evidence>
<dbReference type="KEGG" id="mng:MNEG_2447"/>
<dbReference type="Proteomes" id="UP000054498">
    <property type="component" value="Unassembled WGS sequence"/>
</dbReference>
<keyword evidence="2" id="KW-0547">Nucleotide-binding</keyword>
<comment type="catalytic activity">
    <reaction evidence="5">
        <text>L-glutamyl-[protein] + L-glutamate + ATP = gamma-L-glutamyl-L-glutamyl-[protein] + ADP + phosphate + H(+)</text>
        <dbReference type="Rhea" id="RHEA:60144"/>
        <dbReference type="Rhea" id="RHEA-COMP:10208"/>
        <dbReference type="Rhea" id="RHEA-COMP:15517"/>
        <dbReference type="ChEBI" id="CHEBI:15378"/>
        <dbReference type="ChEBI" id="CHEBI:29973"/>
        <dbReference type="ChEBI" id="CHEBI:29985"/>
        <dbReference type="ChEBI" id="CHEBI:30616"/>
        <dbReference type="ChEBI" id="CHEBI:43474"/>
        <dbReference type="ChEBI" id="CHEBI:143622"/>
        <dbReference type="ChEBI" id="CHEBI:456216"/>
    </reaction>
    <physiologicalReaction direction="left-to-right" evidence="5">
        <dbReference type="Rhea" id="RHEA:60145"/>
    </physiologicalReaction>
</comment>
<name>A0A0D2K4W8_9CHLO</name>
<dbReference type="GO" id="GO:0000226">
    <property type="term" value="P:microtubule cytoskeleton organization"/>
    <property type="evidence" value="ECO:0007669"/>
    <property type="project" value="TreeGrafter"/>
</dbReference>
<evidence type="ECO:0000256" key="6">
    <source>
        <dbReference type="SAM" id="MobiDB-lite"/>
    </source>
</evidence>
<dbReference type="InterPro" id="IPR004344">
    <property type="entry name" value="TTL/TTLL_fam"/>
</dbReference>
<reference evidence="7 8" key="1">
    <citation type="journal article" date="2013" name="BMC Genomics">
        <title>Reconstruction of the lipid metabolism for the microalga Monoraphidium neglectum from its genome sequence reveals characteristics suitable for biofuel production.</title>
        <authorList>
            <person name="Bogen C."/>
            <person name="Al-Dilaimi A."/>
            <person name="Albersmeier A."/>
            <person name="Wichmann J."/>
            <person name="Grundmann M."/>
            <person name="Rupp O."/>
            <person name="Lauersen K.J."/>
            <person name="Blifernez-Klassen O."/>
            <person name="Kalinowski J."/>
            <person name="Goesmann A."/>
            <person name="Mussgnug J.H."/>
            <person name="Kruse O."/>
        </authorList>
    </citation>
    <scope>NUCLEOTIDE SEQUENCE [LARGE SCALE GENOMIC DNA]</scope>
    <source>
        <strain evidence="7 8">SAG 48.87</strain>
    </source>
</reference>
<sequence>MAVAVAVATGAGYDAETLSDDGVDEEEDGEGSEDCTGSGSGSGSGSGASAAGGGGGAAGRGHVTNYAQNVDGQVWDLEMLRSCMGGEAYDRLWSKLVSSAARVVAATLPEVLAEQAKHKAPPNSSFELLGLDYLVDSQQHPWLLEVNGTPSLAVEHSDPKVEALIHTQKSGMVVDMVSLLGCATRFDDRYNLLRAAVAKDRAAARQLRAELAAAGGEESAMALARQELGARGGFIPLAPHFPVRESYDSGYSIPWGARDYKLASWMEENAAEWQQQGTPQQQAVQQQRGRLRRKQAGGGGREGGAGGALVGGAATLDSGRSSSSSEAIVASVRGGAWPLEVGELR</sequence>
<dbReference type="EMBL" id="KK100495">
    <property type="protein sequence ID" value="KIZ05513.1"/>
    <property type="molecule type" value="Genomic_DNA"/>
</dbReference>
<dbReference type="OrthoDB" id="202825at2759"/>
<dbReference type="PANTHER" id="PTHR12241:SF145">
    <property type="entry name" value="TUBULIN POLYGLUTAMYLASE TTLL5"/>
    <property type="match status" value="1"/>
</dbReference>
<dbReference type="Pfam" id="PF03133">
    <property type="entry name" value="TTL"/>
    <property type="match status" value="1"/>
</dbReference>
<evidence type="ECO:0000256" key="4">
    <source>
        <dbReference type="ARBA" id="ARBA00041448"/>
    </source>
</evidence>
<dbReference type="GeneID" id="25735325"/>
<gene>
    <name evidence="7" type="ORF">MNEG_2447</name>
</gene>
<feature type="compositionally biased region" description="Acidic residues" evidence="6">
    <location>
        <begin position="17"/>
        <end position="33"/>
    </location>
</feature>
<evidence type="ECO:0000313" key="8">
    <source>
        <dbReference type="Proteomes" id="UP000054498"/>
    </source>
</evidence>
<evidence type="ECO:0000313" key="7">
    <source>
        <dbReference type="EMBL" id="KIZ05513.1"/>
    </source>
</evidence>
<dbReference type="GO" id="GO:0036064">
    <property type="term" value="C:ciliary basal body"/>
    <property type="evidence" value="ECO:0007669"/>
    <property type="project" value="TreeGrafter"/>
</dbReference>
<feature type="compositionally biased region" description="Gly residues" evidence="6">
    <location>
        <begin position="296"/>
        <end position="310"/>
    </location>
</feature>
<dbReference type="GO" id="GO:0015631">
    <property type="term" value="F:tubulin binding"/>
    <property type="evidence" value="ECO:0007669"/>
    <property type="project" value="TreeGrafter"/>
</dbReference>
<dbReference type="STRING" id="145388.A0A0D2K4W8"/>
<accession>A0A0D2K4W8</accession>
<evidence type="ECO:0000256" key="2">
    <source>
        <dbReference type="ARBA" id="ARBA00022741"/>
    </source>
</evidence>
<feature type="compositionally biased region" description="Low complexity" evidence="6">
    <location>
        <begin position="311"/>
        <end position="327"/>
    </location>
</feature>
<feature type="compositionally biased region" description="Gly residues" evidence="6">
    <location>
        <begin position="38"/>
        <end position="58"/>
    </location>
</feature>